<name>A0A9Q3KGG0_9BASI</name>
<comment type="caution">
    <text evidence="1">The sequence shown here is derived from an EMBL/GenBank/DDBJ whole genome shotgun (WGS) entry which is preliminary data.</text>
</comment>
<accession>A0A9Q3KGG0</accession>
<evidence type="ECO:0000313" key="2">
    <source>
        <dbReference type="Proteomes" id="UP000765509"/>
    </source>
</evidence>
<evidence type="ECO:0000313" key="1">
    <source>
        <dbReference type="EMBL" id="MBW0580958.1"/>
    </source>
</evidence>
<dbReference type="EMBL" id="AVOT02108796">
    <property type="protein sequence ID" value="MBW0580958.1"/>
    <property type="molecule type" value="Genomic_DNA"/>
</dbReference>
<protein>
    <submittedName>
        <fullName evidence="1">Uncharacterized protein</fullName>
    </submittedName>
</protein>
<reference evidence="1" key="1">
    <citation type="submission" date="2021-03" db="EMBL/GenBank/DDBJ databases">
        <title>Draft genome sequence of rust myrtle Austropuccinia psidii MF-1, a brazilian biotype.</title>
        <authorList>
            <person name="Quecine M.C."/>
            <person name="Pachon D.M.R."/>
            <person name="Bonatelli M.L."/>
            <person name="Correr F.H."/>
            <person name="Franceschini L.M."/>
            <person name="Leite T.F."/>
            <person name="Margarido G.R.A."/>
            <person name="Almeida C.A."/>
            <person name="Ferrarezi J.A."/>
            <person name="Labate C.A."/>
        </authorList>
    </citation>
    <scope>NUCLEOTIDE SEQUENCE</scope>
    <source>
        <strain evidence="1">MF-1</strain>
    </source>
</reference>
<dbReference type="AlphaFoldDB" id="A0A9Q3KGG0"/>
<gene>
    <name evidence="1" type="ORF">O181_120673</name>
</gene>
<dbReference type="OrthoDB" id="538223at2759"/>
<keyword evidence="2" id="KW-1185">Reference proteome</keyword>
<organism evidence="1 2">
    <name type="scientific">Austropuccinia psidii MF-1</name>
    <dbReference type="NCBI Taxonomy" id="1389203"/>
    <lineage>
        <taxon>Eukaryota</taxon>
        <taxon>Fungi</taxon>
        <taxon>Dikarya</taxon>
        <taxon>Basidiomycota</taxon>
        <taxon>Pucciniomycotina</taxon>
        <taxon>Pucciniomycetes</taxon>
        <taxon>Pucciniales</taxon>
        <taxon>Sphaerophragmiaceae</taxon>
        <taxon>Austropuccinia</taxon>
    </lineage>
</organism>
<proteinExistence type="predicted"/>
<dbReference type="Proteomes" id="UP000765509">
    <property type="component" value="Unassembled WGS sequence"/>
</dbReference>
<sequence length="225" mass="24809">MHTRPHPPPDDTPTLPPISTVTTPYNPYALAGPSIYASEATLTPVMPPRTRHLPSLHSWSAFLTCLQRLLPSLRLYSPRPTCLQRCLPSLCLQCPPDMPLMLLTILMLNSLPSLRSWSASDTTYHPYAHIVLAQHASDTCGVPSQHASDAADHPYACIPPQDETITPPPISALTTPYASTPPPYLLRHFPSLCSRGALKICLRCQPQPPLPLIFSPLLTILMLRY</sequence>